<feature type="binding site" evidence="2">
    <location>
        <position position="424"/>
    </location>
    <ligand>
        <name>Ni(2+)</name>
        <dbReference type="ChEBI" id="CHEBI:49786"/>
    </ligand>
</feature>
<dbReference type="SUPFAM" id="SSF56762">
    <property type="entry name" value="HydB/Nqo4-like"/>
    <property type="match status" value="1"/>
</dbReference>
<keyword evidence="2" id="KW-0533">Nickel</keyword>
<dbReference type="GO" id="GO:0008901">
    <property type="term" value="F:ferredoxin hydrogenase activity"/>
    <property type="evidence" value="ECO:0007669"/>
    <property type="project" value="InterPro"/>
</dbReference>
<protein>
    <submittedName>
        <fullName evidence="3">Ni/Fe hydrogenase subunit alpha</fullName>
    </submittedName>
</protein>
<feature type="binding site" evidence="2">
    <location>
        <position position="380"/>
    </location>
    <ligand>
        <name>Mg(2+)</name>
        <dbReference type="ChEBI" id="CHEBI:18420"/>
    </ligand>
</feature>
<dbReference type="InterPro" id="IPR018194">
    <property type="entry name" value="Ni-dep_hyd_lsu_Ni_BS"/>
</dbReference>
<comment type="cofactor">
    <cofactor evidence="2">
        <name>Ni(2+)</name>
        <dbReference type="ChEBI" id="CHEBI:49786"/>
    </cofactor>
</comment>
<keyword evidence="1" id="KW-0560">Oxidoreductase</keyword>
<dbReference type="OrthoDB" id="9761717at2"/>
<dbReference type="AlphaFoldDB" id="A0A2S8GHY0"/>
<feature type="binding site" evidence="2">
    <location>
        <position position="71"/>
    </location>
    <ligand>
        <name>Ni(2+)</name>
        <dbReference type="ChEBI" id="CHEBI:49786"/>
    </ligand>
</feature>
<comment type="cofactor">
    <cofactor evidence="2">
        <name>Fe cation</name>
        <dbReference type="ChEBI" id="CHEBI:24875"/>
    </cofactor>
</comment>
<reference evidence="3 4" key="1">
    <citation type="submission" date="2018-02" db="EMBL/GenBank/DDBJ databases">
        <title>Comparative genomes isolates from brazilian mangrove.</title>
        <authorList>
            <person name="Araujo J.E."/>
            <person name="Taketani R.G."/>
            <person name="Silva M.C.P."/>
            <person name="Loureco M.V."/>
            <person name="Andreote F.D."/>
        </authorList>
    </citation>
    <scope>NUCLEOTIDE SEQUENCE [LARGE SCALE GENOMIC DNA]</scope>
    <source>
        <strain evidence="3 4">Nap-Phe MGV</strain>
    </source>
</reference>
<organism evidence="3 4">
    <name type="scientific">Blastopirellula marina</name>
    <dbReference type="NCBI Taxonomy" id="124"/>
    <lineage>
        <taxon>Bacteria</taxon>
        <taxon>Pseudomonadati</taxon>
        <taxon>Planctomycetota</taxon>
        <taxon>Planctomycetia</taxon>
        <taxon>Pirellulales</taxon>
        <taxon>Pirellulaceae</taxon>
        <taxon>Blastopirellula</taxon>
    </lineage>
</organism>
<accession>A0A2S8GHY0</accession>
<keyword evidence="2" id="KW-0460">Magnesium</keyword>
<evidence type="ECO:0000256" key="1">
    <source>
        <dbReference type="ARBA" id="ARBA00023002"/>
    </source>
</evidence>
<dbReference type="Proteomes" id="UP000237819">
    <property type="component" value="Unassembled WGS sequence"/>
</dbReference>
<keyword evidence="2" id="KW-0479">Metal-binding</keyword>
<dbReference type="Pfam" id="PF00374">
    <property type="entry name" value="NiFeSe_Hases"/>
    <property type="match status" value="2"/>
</dbReference>
<proteinExistence type="predicted"/>
<evidence type="ECO:0000313" key="3">
    <source>
        <dbReference type="EMBL" id="PQO43940.1"/>
    </source>
</evidence>
<dbReference type="PANTHER" id="PTHR43600:SF4">
    <property type="entry name" value="CYTOSOLIC NIFE-HYDROGENASE, ALPHA SUBUNIT"/>
    <property type="match status" value="1"/>
</dbReference>
<dbReference type="PROSITE" id="PS00508">
    <property type="entry name" value="NI_HGENASE_L_2"/>
    <property type="match status" value="1"/>
</dbReference>
<dbReference type="Gene3D" id="1.10.645.10">
    <property type="entry name" value="Cytochrome-c3 Hydrogenase, chain B"/>
    <property type="match status" value="1"/>
</dbReference>
<feature type="binding site" evidence="2">
    <location>
        <position position="74"/>
    </location>
    <ligand>
        <name>Ni(2+)</name>
        <dbReference type="ChEBI" id="CHEBI:49786"/>
    </ligand>
</feature>
<feature type="binding site" evidence="2">
    <location>
        <position position="52"/>
    </location>
    <ligand>
        <name>Mg(2+)</name>
        <dbReference type="ChEBI" id="CHEBI:18420"/>
    </ligand>
</feature>
<feature type="binding site" evidence="2">
    <location>
        <position position="427"/>
    </location>
    <ligand>
        <name>Fe cation</name>
        <dbReference type="ChEBI" id="CHEBI:24875"/>
    </ligand>
</feature>
<dbReference type="PANTHER" id="PTHR43600">
    <property type="entry name" value="COENZYME F420 HYDROGENASE, SUBUNIT ALPHA"/>
    <property type="match status" value="1"/>
</dbReference>
<name>A0A2S8GHY0_9BACT</name>
<dbReference type="EMBL" id="PUHZ01000022">
    <property type="protein sequence ID" value="PQO43940.1"/>
    <property type="molecule type" value="Genomic_DNA"/>
</dbReference>
<evidence type="ECO:0000256" key="2">
    <source>
        <dbReference type="PIRSR" id="PIRSR601501-1"/>
    </source>
</evidence>
<feature type="binding site" evidence="2">
    <location>
        <position position="74"/>
    </location>
    <ligand>
        <name>Fe cation</name>
        <dbReference type="ChEBI" id="CHEBI:24875"/>
    </ligand>
</feature>
<sequence length="447" mass="50428">MTEPDPATPLERTIEVKAISRVEGEGRLYVRLQGDSIEQVQLSIYEPPRFFESFLRGRQVREVPDITARICGICPVAYQMSSCHALEKALGVTVTPEIRKLRRLLYCGEWIESHTLHIYLLHAPDFLGYESGISMAADHREAVERGLEMKKIGNRLVEILGGRSIHPVNVTVGGFYRAPSVRELQELLPRLKWGLDAALATVRWVSQFDFPELPVAYDLVSLKHPDEYPLNDGNVFSSAGLDVPVEEYERHFVESHLPHSTALYSTRKPADEFYLVGPLARLNNCFEQLSPACRRAFEQTGLSLPLTNNFHSIVARAIEVAYAFEEAIRIVESYQAGLTPSRVPFELQPGEGCHATEAPRGLLYHRYRIGDDQLIAEAKIVPPTAQNQGQIEADLRRYLPQVMALDDERVARQSENLIRNYDPCISCATHFLKLTIDRPQDETPGKA</sequence>
<dbReference type="InterPro" id="IPR001501">
    <property type="entry name" value="Ni-dep_hyd_lsu"/>
</dbReference>
<feature type="binding site" evidence="2">
    <location>
        <position position="430"/>
    </location>
    <ligand>
        <name>Mg(2+)</name>
        <dbReference type="ChEBI" id="CHEBI:18420"/>
    </ligand>
</feature>
<dbReference type="InterPro" id="IPR029014">
    <property type="entry name" value="NiFe-Hase_large"/>
</dbReference>
<keyword evidence="2" id="KW-0408">Iron</keyword>
<gene>
    <name evidence="3" type="ORF">C5Y93_22420</name>
</gene>
<comment type="caution">
    <text evidence="3">The sequence shown here is derived from an EMBL/GenBank/DDBJ whole genome shotgun (WGS) entry which is preliminary data.</text>
</comment>
<dbReference type="GO" id="GO:0016151">
    <property type="term" value="F:nickel cation binding"/>
    <property type="evidence" value="ECO:0007669"/>
    <property type="project" value="InterPro"/>
</dbReference>
<dbReference type="RefSeq" id="WP_105337696.1">
    <property type="nucleotide sequence ID" value="NZ_PUHZ01000022.1"/>
</dbReference>
<evidence type="ECO:0000313" key="4">
    <source>
        <dbReference type="Proteomes" id="UP000237819"/>
    </source>
</evidence>